<evidence type="ECO:0000313" key="4">
    <source>
        <dbReference type="Proteomes" id="UP000321947"/>
    </source>
</evidence>
<organism evidence="2 4">
    <name type="scientific">Cucumis melo var. makuwa</name>
    <name type="common">Oriental melon</name>
    <dbReference type="NCBI Taxonomy" id="1194695"/>
    <lineage>
        <taxon>Eukaryota</taxon>
        <taxon>Viridiplantae</taxon>
        <taxon>Streptophyta</taxon>
        <taxon>Embryophyta</taxon>
        <taxon>Tracheophyta</taxon>
        <taxon>Spermatophyta</taxon>
        <taxon>Magnoliopsida</taxon>
        <taxon>eudicotyledons</taxon>
        <taxon>Gunneridae</taxon>
        <taxon>Pentapetalae</taxon>
        <taxon>rosids</taxon>
        <taxon>fabids</taxon>
        <taxon>Cucurbitales</taxon>
        <taxon>Cucurbitaceae</taxon>
        <taxon>Benincaseae</taxon>
        <taxon>Cucumis</taxon>
    </lineage>
</organism>
<dbReference type="OrthoDB" id="1683696at2759"/>
<evidence type="ECO:0000313" key="3">
    <source>
        <dbReference type="Proteomes" id="UP000321393"/>
    </source>
</evidence>
<dbReference type="EMBL" id="SSTE01007511">
    <property type="protein sequence ID" value="KAA0056323.1"/>
    <property type="molecule type" value="Genomic_DNA"/>
</dbReference>
<name>A0A5D3BTZ0_CUCMM</name>
<evidence type="ECO:0000313" key="1">
    <source>
        <dbReference type="EMBL" id="KAA0056323.1"/>
    </source>
</evidence>
<reference evidence="3 4" key="1">
    <citation type="submission" date="2019-08" db="EMBL/GenBank/DDBJ databases">
        <title>Draft genome sequences of two oriental melons (Cucumis melo L. var makuwa).</title>
        <authorList>
            <person name="Kwon S.-Y."/>
        </authorList>
    </citation>
    <scope>NUCLEOTIDE SEQUENCE [LARGE SCALE GENOMIC DNA]</scope>
    <source>
        <strain evidence="4">cv. Chang Bougi</strain>
        <strain evidence="3">cv. SW 3</strain>
        <tissue evidence="2">Leaf</tissue>
    </source>
</reference>
<proteinExistence type="predicted"/>
<sequence length="135" mass="15273">MESPKVGIVIKENPLYDNFDSISSKSKREAHPNVMSVMMADVMVEQKQTRETAESSQILVAKAGDKGKNVVQENQPQQQSASVASLSIQQLQYMITNSIRAQYRGPPPTSFMYFKSYTKRINNLRIPLGYQPLKF</sequence>
<dbReference type="Proteomes" id="UP000321947">
    <property type="component" value="Unassembled WGS sequence"/>
</dbReference>
<dbReference type="Proteomes" id="UP000321393">
    <property type="component" value="Unassembled WGS sequence"/>
</dbReference>
<dbReference type="EMBL" id="SSTD01015294">
    <property type="protein sequence ID" value="TYK03191.1"/>
    <property type="molecule type" value="Genomic_DNA"/>
</dbReference>
<comment type="caution">
    <text evidence="2">The sequence shown here is derived from an EMBL/GenBank/DDBJ whole genome shotgun (WGS) entry which is preliminary data.</text>
</comment>
<accession>A0A5D3BTZ0</accession>
<gene>
    <name evidence="2" type="ORF">E5676_scaffold11G001000</name>
    <name evidence="1" type="ORF">E6C27_scaffold186G00120</name>
</gene>
<evidence type="ECO:0000313" key="2">
    <source>
        <dbReference type="EMBL" id="TYK03191.1"/>
    </source>
</evidence>
<protein>
    <submittedName>
        <fullName evidence="2">Ty3-gypsy retrotransposon protein</fullName>
    </submittedName>
</protein>
<dbReference type="AlphaFoldDB" id="A0A5D3BTZ0"/>